<reference evidence="1 2" key="1">
    <citation type="submission" date="2020-04" db="EMBL/GenBank/DDBJ databases">
        <title>Chryseobacterium sp. RP-3-3 sp. nov., isolated from Jeju soil.</title>
        <authorList>
            <person name="Dahal R.H."/>
        </authorList>
    </citation>
    <scope>NUCLEOTIDE SEQUENCE [LARGE SCALE GENOMIC DNA]</scope>
    <source>
        <strain evidence="1 2">RP-3-3</strain>
    </source>
</reference>
<accession>A0A7Y0AS55</accession>
<organism evidence="1 2">
    <name type="scientific">Chryseobacterium antibioticum</name>
    <dbReference type="NCBI Taxonomy" id="2728847"/>
    <lineage>
        <taxon>Bacteria</taxon>
        <taxon>Pseudomonadati</taxon>
        <taxon>Bacteroidota</taxon>
        <taxon>Flavobacteriia</taxon>
        <taxon>Flavobacteriales</taxon>
        <taxon>Weeksellaceae</taxon>
        <taxon>Chryseobacterium group</taxon>
        <taxon>Chryseobacterium</taxon>
    </lineage>
</organism>
<gene>
    <name evidence="1" type="ORF">HHL23_21790</name>
</gene>
<dbReference type="EMBL" id="JABBGI010000049">
    <property type="protein sequence ID" value="NML72395.1"/>
    <property type="molecule type" value="Genomic_DNA"/>
</dbReference>
<dbReference type="AlphaFoldDB" id="A0A7Y0AS55"/>
<comment type="caution">
    <text evidence="1">The sequence shown here is derived from an EMBL/GenBank/DDBJ whole genome shotgun (WGS) entry which is preliminary data.</text>
</comment>
<name>A0A7Y0AS55_9FLAO</name>
<evidence type="ECO:0000313" key="2">
    <source>
        <dbReference type="Proteomes" id="UP000544054"/>
    </source>
</evidence>
<sequence>MYSAIFASLLATGLSAQVSIGGKTSVEGSSSILDFNSDTQGIKVVTTAVAPNNKNTEGIILPAFSLAQAITDGLTTAGGSSNGTFYFDTQEKVVKMLENGVWVSLSDAATGSTTAITPNTSAESTQRQGAIIKTSNGTSLSATEIATIPAGVLVLESPNKALILPRIESAHLLVKSPYPGMMCYDVLGKALAIFDGTVWNYWK</sequence>
<protein>
    <submittedName>
        <fullName evidence="1">Uncharacterized protein</fullName>
    </submittedName>
</protein>
<proteinExistence type="predicted"/>
<evidence type="ECO:0000313" key="1">
    <source>
        <dbReference type="EMBL" id="NML72395.1"/>
    </source>
</evidence>
<keyword evidence="2" id="KW-1185">Reference proteome</keyword>
<dbReference type="Proteomes" id="UP000544054">
    <property type="component" value="Unassembled WGS sequence"/>
</dbReference>